<dbReference type="AlphaFoldDB" id="A0A1G9XI01"/>
<protein>
    <submittedName>
        <fullName evidence="4">2-keto-4-pentenoate hydratase/2-oxohepta-3-ene-1,7-dioic acid hydratase (Catechol pathway)</fullName>
    </submittedName>
</protein>
<dbReference type="STRING" id="211114.SAMN04489726_4223"/>
<dbReference type="Pfam" id="PF01557">
    <property type="entry name" value="FAA_hydrolase"/>
    <property type="match status" value="1"/>
</dbReference>
<name>A0A1G9XI01_ALLAB</name>
<reference evidence="4 5" key="1">
    <citation type="submission" date="2016-10" db="EMBL/GenBank/DDBJ databases">
        <authorList>
            <person name="de Groot N.N."/>
        </authorList>
    </citation>
    <scope>NUCLEOTIDE SEQUENCE [LARGE SCALE GENOMIC DNA]</scope>
    <source>
        <strain evidence="4 5">DSM 44149</strain>
    </source>
</reference>
<dbReference type="InterPro" id="IPR036663">
    <property type="entry name" value="Fumarylacetoacetase_C_sf"/>
</dbReference>
<dbReference type="Pfam" id="PF10370">
    <property type="entry name" value="Rv2993c-like_N"/>
    <property type="match status" value="1"/>
</dbReference>
<dbReference type="GO" id="GO:0018773">
    <property type="term" value="F:acetylpyruvate hydrolase activity"/>
    <property type="evidence" value="ECO:0007669"/>
    <property type="project" value="TreeGrafter"/>
</dbReference>
<dbReference type="PANTHER" id="PTHR11820:SF7">
    <property type="entry name" value="ACYLPYRUVASE FAHD1, MITOCHONDRIAL"/>
    <property type="match status" value="1"/>
</dbReference>
<evidence type="ECO:0000256" key="1">
    <source>
        <dbReference type="ARBA" id="ARBA00022723"/>
    </source>
</evidence>
<dbReference type="PANTHER" id="PTHR11820">
    <property type="entry name" value="ACYLPYRUVASE"/>
    <property type="match status" value="1"/>
</dbReference>
<dbReference type="EMBL" id="LT629701">
    <property type="protein sequence ID" value="SDM96388.1"/>
    <property type="molecule type" value="Genomic_DNA"/>
</dbReference>
<dbReference type="GO" id="GO:0019752">
    <property type="term" value="P:carboxylic acid metabolic process"/>
    <property type="evidence" value="ECO:0007669"/>
    <property type="project" value="UniProtKB-ARBA"/>
</dbReference>
<dbReference type="SUPFAM" id="SSF56529">
    <property type="entry name" value="FAH"/>
    <property type="match status" value="1"/>
</dbReference>
<dbReference type="Proteomes" id="UP000183376">
    <property type="component" value="Chromosome I"/>
</dbReference>
<evidence type="ECO:0000313" key="5">
    <source>
        <dbReference type="Proteomes" id="UP000183376"/>
    </source>
</evidence>
<dbReference type="Gene3D" id="2.30.30.370">
    <property type="entry name" value="FAH"/>
    <property type="match status" value="1"/>
</dbReference>
<dbReference type="Gene3D" id="3.90.850.10">
    <property type="entry name" value="Fumarylacetoacetase-like, C-terminal domain"/>
    <property type="match status" value="1"/>
</dbReference>
<evidence type="ECO:0000313" key="4">
    <source>
        <dbReference type="EMBL" id="SDM96388.1"/>
    </source>
</evidence>
<feature type="domain" description="Fumarylacetoacetase-like C-terminal" evidence="2">
    <location>
        <begin position="62"/>
        <end position="257"/>
    </location>
</feature>
<evidence type="ECO:0000259" key="2">
    <source>
        <dbReference type="Pfam" id="PF01557"/>
    </source>
</evidence>
<dbReference type="InterPro" id="IPR018833">
    <property type="entry name" value="Rv2993c-like_N"/>
</dbReference>
<dbReference type="GO" id="GO:0016853">
    <property type="term" value="F:isomerase activity"/>
    <property type="evidence" value="ECO:0007669"/>
    <property type="project" value="UniProtKB-ARBA"/>
</dbReference>
<dbReference type="OrthoDB" id="9805307at2"/>
<sequence>MRLARIAHPEGVAFVAIEGSEDSTDSLTAAEIAEHPFGPVQFTGRRWPLADVRLLAPILPSKVICVGRNYADHAKEMGGEAPADPMIFLKPSTSVVGPNAEIRLPASSDHVDFEGELAVVIGRPCKDVLAEHAFSAILGYTVANDVTARDHQKQDGQFGRAKGHDTFCPLGPWIETKVDVADTRLRTELDGEVRQDGRTSQMIHDVPALVEWVSHVMTLLPGDVILTGTPAGVGRMDHGQTVSVTVDGIGTLTNPVVAKKKR</sequence>
<organism evidence="4 5">
    <name type="scientific">Allokutzneria albata</name>
    <name type="common">Kibdelosporangium albatum</name>
    <dbReference type="NCBI Taxonomy" id="211114"/>
    <lineage>
        <taxon>Bacteria</taxon>
        <taxon>Bacillati</taxon>
        <taxon>Actinomycetota</taxon>
        <taxon>Actinomycetes</taxon>
        <taxon>Pseudonocardiales</taxon>
        <taxon>Pseudonocardiaceae</taxon>
        <taxon>Allokutzneria</taxon>
    </lineage>
</organism>
<dbReference type="InterPro" id="IPR011234">
    <property type="entry name" value="Fumarylacetoacetase-like_C"/>
</dbReference>
<gene>
    <name evidence="4" type="ORF">SAMN04489726_4223</name>
</gene>
<keyword evidence="5" id="KW-1185">Reference proteome</keyword>
<dbReference type="RefSeq" id="WP_030429101.1">
    <property type="nucleotide sequence ID" value="NZ_JOEF01000005.1"/>
</dbReference>
<dbReference type="GO" id="GO:0046872">
    <property type="term" value="F:metal ion binding"/>
    <property type="evidence" value="ECO:0007669"/>
    <property type="project" value="UniProtKB-KW"/>
</dbReference>
<dbReference type="eggNOG" id="COG0179">
    <property type="taxonomic scope" value="Bacteria"/>
</dbReference>
<keyword evidence="1" id="KW-0479">Metal-binding</keyword>
<proteinExistence type="predicted"/>
<accession>A0A1G9XI01</accession>
<feature type="domain" description="Rv2993c-like N-terminal" evidence="3">
    <location>
        <begin position="1"/>
        <end position="57"/>
    </location>
</feature>
<evidence type="ECO:0000259" key="3">
    <source>
        <dbReference type="Pfam" id="PF10370"/>
    </source>
</evidence>
<dbReference type="FunFam" id="3.90.850.10:FF:000002">
    <property type="entry name" value="2-hydroxyhepta-2,4-diene-1,7-dioate isomerase"/>
    <property type="match status" value="1"/>
</dbReference>